<keyword evidence="4" id="KW-1185">Reference proteome</keyword>
<organism evidence="3 4">
    <name type="scientific">Aspergillus cristatus</name>
    <name type="common">Chinese Fuzhuan brick tea-fermentation fungus</name>
    <name type="synonym">Eurotium cristatum</name>
    <dbReference type="NCBI Taxonomy" id="573508"/>
    <lineage>
        <taxon>Eukaryota</taxon>
        <taxon>Fungi</taxon>
        <taxon>Dikarya</taxon>
        <taxon>Ascomycota</taxon>
        <taxon>Pezizomycotina</taxon>
        <taxon>Eurotiomycetes</taxon>
        <taxon>Eurotiomycetidae</taxon>
        <taxon>Eurotiales</taxon>
        <taxon>Aspergillaceae</taxon>
        <taxon>Aspergillus</taxon>
        <taxon>Aspergillus subgen. Aspergillus</taxon>
    </lineage>
</organism>
<dbReference type="PANTHER" id="PTHR13393">
    <property type="entry name" value="SAM-DEPENDENT METHYLTRANSFERASE"/>
    <property type="match status" value="1"/>
</dbReference>
<keyword evidence="1" id="KW-0489">Methyltransferase</keyword>
<dbReference type="GO" id="GO:0070475">
    <property type="term" value="P:rRNA base methylation"/>
    <property type="evidence" value="ECO:0007669"/>
    <property type="project" value="TreeGrafter"/>
</dbReference>
<dbReference type="OrthoDB" id="514248at2759"/>
<sequence length="448" mass="50778">MRAARNIYKNDVDFMALSLQSPEFAKYLKPNGQLDFTDPDAVRQLTKSLLKQDFDLEVDIPENRLCPPVPNRLNYILWLQDLLDTTGDEYRDDYDPDRDVTGLDMYFSVEQDAAVSIPFWDAPRGQGGSSWPQVSNDALCVGSEAHKSDIDDENIETATKTVTRNGLESRIQIIKTDPSSELIPLQKSGVERLDFTMCNPPFYASRDEMITSAEAKERLPFSACTGAEVEMVTSGGELDFVTRMIEESIRLGEKVLWYTTMLGKLSSVSVIVEKLISHNNRNYAVTEFVQGSKTRRWAVAWSWTDLRPAMNVARGITSFPKHLLPFPSESTFLISNASIDDLCSKLDTELSALPIQWHWRKNLSTGIGFAKENVWSRQARRKIQNPETAEKHKMEIDEGQAALGFKVQLKLDGIEETRTKVVMRWLKGTDSVLFESFVGMLKRKLEGR</sequence>
<dbReference type="PANTHER" id="PTHR13393:SF0">
    <property type="entry name" value="RNA N6-ADENOSINE-METHYLTRANSFERASE METTL16"/>
    <property type="match status" value="1"/>
</dbReference>
<dbReference type="SUPFAM" id="SSF53335">
    <property type="entry name" value="S-adenosyl-L-methionine-dependent methyltransferases"/>
    <property type="match status" value="1"/>
</dbReference>
<gene>
    <name evidence="3" type="ORF">SI65_05112</name>
</gene>
<dbReference type="GO" id="GO:0005634">
    <property type="term" value="C:nucleus"/>
    <property type="evidence" value="ECO:0007669"/>
    <property type="project" value="TreeGrafter"/>
</dbReference>
<dbReference type="FunFam" id="3.40.50.150:FF:000813">
    <property type="match status" value="1"/>
</dbReference>
<evidence type="ECO:0000256" key="2">
    <source>
        <dbReference type="ARBA" id="ARBA00022679"/>
    </source>
</evidence>
<dbReference type="GO" id="GO:0008168">
    <property type="term" value="F:methyltransferase activity"/>
    <property type="evidence" value="ECO:0007669"/>
    <property type="project" value="UniProtKB-KW"/>
</dbReference>
<dbReference type="EMBL" id="JXNT01000004">
    <property type="protein sequence ID" value="ODM20125.1"/>
    <property type="molecule type" value="Genomic_DNA"/>
</dbReference>
<dbReference type="InterPro" id="IPR010286">
    <property type="entry name" value="METTL16/RlmF"/>
</dbReference>
<reference evidence="3 4" key="1">
    <citation type="journal article" date="2016" name="BMC Genomics">
        <title>Comparative genomic and transcriptomic analyses of the Fuzhuan brick tea-fermentation fungus Aspergillus cristatus.</title>
        <authorList>
            <person name="Ge Y."/>
            <person name="Wang Y."/>
            <person name="Liu Y."/>
            <person name="Tan Y."/>
            <person name="Ren X."/>
            <person name="Zhang X."/>
            <person name="Hyde K.D."/>
            <person name="Liu Y."/>
            <person name="Liu Z."/>
        </authorList>
    </citation>
    <scope>NUCLEOTIDE SEQUENCE [LARGE SCALE GENOMIC DNA]</scope>
    <source>
        <strain evidence="3 4">GZAAS20.1005</strain>
    </source>
</reference>
<dbReference type="Proteomes" id="UP000094569">
    <property type="component" value="Unassembled WGS sequence"/>
</dbReference>
<dbReference type="STRING" id="573508.A0A1E3BGL9"/>
<comment type="caution">
    <text evidence="3">The sequence shown here is derived from an EMBL/GenBank/DDBJ whole genome shotgun (WGS) entry which is preliminary data.</text>
</comment>
<name>A0A1E3BGL9_ASPCR</name>
<accession>A0A1E3BGL9</accession>
<dbReference type="Pfam" id="PF05971">
    <property type="entry name" value="Methyltransf_10"/>
    <property type="match status" value="2"/>
</dbReference>
<evidence type="ECO:0000256" key="1">
    <source>
        <dbReference type="ARBA" id="ARBA00022603"/>
    </source>
</evidence>
<dbReference type="AlphaFoldDB" id="A0A1E3BGL9"/>
<evidence type="ECO:0000313" key="3">
    <source>
        <dbReference type="EMBL" id="ODM20125.1"/>
    </source>
</evidence>
<dbReference type="Gene3D" id="3.40.50.150">
    <property type="entry name" value="Vaccinia Virus protein VP39"/>
    <property type="match status" value="1"/>
</dbReference>
<evidence type="ECO:0000313" key="4">
    <source>
        <dbReference type="Proteomes" id="UP000094569"/>
    </source>
</evidence>
<protein>
    <recommendedName>
        <fullName evidence="5">U6 small nuclear RNA (adenine-(43)-N(6))-methyltransferase</fullName>
    </recommendedName>
</protein>
<keyword evidence="2" id="KW-0808">Transferase</keyword>
<evidence type="ECO:0008006" key="5">
    <source>
        <dbReference type="Google" id="ProtNLM"/>
    </source>
</evidence>
<proteinExistence type="predicted"/>
<dbReference type="InterPro" id="IPR029063">
    <property type="entry name" value="SAM-dependent_MTases_sf"/>
</dbReference>
<dbReference type="VEuPathDB" id="FungiDB:SI65_05112"/>